<dbReference type="Gene3D" id="3.30.160.20">
    <property type="match status" value="1"/>
</dbReference>
<feature type="coiled-coil region" evidence="9">
    <location>
        <begin position="77"/>
        <end position="104"/>
    </location>
</feature>
<dbReference type="NCBIfam" id="NF001859">
    <property type="entry name" value="PRK00591.1"/>
    <property type="match status" value="1"/>
</dbReference>
<evidence type="ECO:0000256" key="2">
    <source>
        <dbReference type="ARBA" id="ARBA00004496"/>
    </source>
</evidence>
<evidence type="ECO:0000256" key="1">
    <source>
        <dbReference type="ARBA" id="ARBA00002986"/>
    </source>
</evidence>
<dbReference type="PANTHER" id="PTHR43804:SF7">
    <property type="entry name" value="LD18447P"/>
    <property type="match status" value="1"/>
</dbReference>
<comment type="function">
    <text evidence="1 7">Peptide chain release factor 1 directs the termination of translation in response to the peptide chain termination codons UAG and UAA.</text>
</comment>
<evidence type="ECO:0000256" key="8">
    <source>
        <dbReference type="NCBIfam" id="TIGR00019"/>
    </source>
</evidence>
<organism evidence="12 13">
    <name type="scientific">Photobacterium aquae</name>
    <dbReference type="NCBI Taxonomy" id="1195763"/>
    <lineage>
        <taxon>Bacteria</taxon>
        <taxon>Pseudomonadati</taxon>
        <taxon>Pseudomonadota</taxon>
        <taxon>Gammaproteobacteria</taxon>
        <taxon>Vibrionales</taxon>
        <taxon>Vibrionaceae</taxon>
        <taxon>Photobacterium</taxon>
    </lineage>
</organism>
<evidence type="ECO:0000313" key="13">
    <source>
        <dbReference type="Proteomes" id="UP000036097"/>
    </source>
</evidence>
<dbReference type="PROSITE" id="PS00745">
    <property type="entry name" value="RF_PROK_I"/>
    <property type="match status" value="1"/>
</dbReference>
<protein>
    <recommendedName>
        <fullName evidence="7 8">Peptide chain release factor 1</fullName>
        <shortName evidence="7">RF-1</shortName>
    </recommendedName>
</protein>
<dbReference type="Gene3D" id="3.30.70.1660">
    <property type="match status" value="1"/>
</dbReference>
<dbReference type="GO" id="GO:0005829">
    <property type="term" value="C:cytosol"/>
    <property type="evidence" value="ECO:0007669"/>
    <property type="project" value="UniProtKB-ARBA"/>
</dbReference>
<evidence type="ECO:0000256" key="9">
    <source>
        <dbReference type="SAM" id="Coils"/>
    </source>
</evidence>
<evidence type="ECO:0000259" key="11">
    <source>
        <dbReference type="PROSITE" id="PS00745"/>
    </source>
</evidence>
<feature type="modified residue" description="N5-methylglutamine" evidence="7">
    <location>
        <position position="237"/>
    </location>
</feature>
<dbReference type="PATRIC" id="fig|1195763.3.peg.4774"/>
<evidence type="ECO:0000256" key="4">
    <source>
        <dbReference type="ARBA" id="ARBA00022481"/>
    </source>
</evidence>
<dbReference type="PANTHER" id="PTHR43804">
    <property type="entry name" value="LD18447P"/>
    <property type="match status" value="1"/>
</dbReference>
<dbReference type="InterPro" id="IPR004373">
    <property type="entry name" value="RF-1"/>
</dbReference>
<dbReference type="Pfam" id="PF00472">
    <property type="entry name" value="RF-1"/>
    <property type="match status" value="1"/>
</dbReference>
<evidence type="ECO:0000256" key="3">
    <source>
        <dbReference type="ARBA" id="ARBA00010835"/>
    </source>
</evidence>
<feature type="region of interest" description="Disordered" evidence="10">
    <location>
        <begin position="286"/>
        <end position="312"/>
    </location>
</feature>
<evidence type="ECO:0000256" key="6">
    <source>
        <dbReference type="ARBA" id="ARBA00022917"/>
    </source>
</evidence>
<name>A0A0J1GNS3_9GAMM</name>
<dbReference type="InterPro" id="IPR045853">
    <property type="entry name" value="Pep_chain_release_fac_I_sf"/>
</dbReference>
<feature type="compositionally biased region" description="Basic and acidic residues" evidence="10">
    <location>
        <begin position="286"/>
        <end position="295"/>
    </location>
</feature>
<sequence length="362" mass="40397">MKPSILVKLETLVERYEEVQHLLSDPAIIGDQDKFRALSREYSQLEEVTKCFQAYQQAKEDLATAEEMANEDDPEMREMAQEEVKEAKAEIERLEDELQVLLIPKDPNDVRNCFVEIRAGAGGDEAGIFAGDLFRMYSKFAESRGWRIEVINANHSEQGGYKEMIAKVNGEGAYGILKFESGGHRVQRVPATESQGRVHTSACTVAVLPEVPEAEIPAINAGDLKIDTFRASGAGGQHVNTTDSAIRITHLPTGIVVECQDERSQHKNKAKAMSVLAARIIQAEEEKRHAEEASTRRNLLGSGDRSDRIRTYNYPQGRVSDHRINLTIYRLNEVMEGELNGLIEPVLVEHQADQLAAMAEQN</sequence>
<keyword evidence="13" id="KW-1185">Reference proteome</keyword>
<dbReference type="STRING" id="1195763.ABT56_22280"/>
<comment type="subcellular location">
    <subcellularLocation>
        <location evidence="2 7">Cytoplasm</location>
    </subcellularLocation>
</comment>
<dbReference type="RefSeq" id="WP_047881112.1">
    <property type="nucleotide sequence ID" value="NZ_LDOT01000054.1"/>
</dbReference>
<dbReference type="Pfam" id="PF03462">
    <property type="entry name" value="PCRF"/>
    <property type="match status" value="1"/>
</dbReference>
<dbReference type="FunFam" id="3.30.160.20:FF:000004">
    <property type="entry name" value="Peptide chain release factor 1"/>
    <property type="match status" value="1"/>
</dbReference>
<keyword evidence="5 7" id="KW-0963">Cytoplasm</keyword>
<dbReference type="InterPro" id="IPR050057">
    <property type="entry name" value="Prokaryotic/Mito_RF"/>
</dbReference>
<dbReference type="GO" id="GO:0016149">
    <property type="term" value="F:translation release factor activity, codon specific"/>
    <property type="evidence" value="ECO:0007669"/>
    <property type="project" value="UniProtKB-UniRule"/>
</dbReference>
<reference evidence="12 13" key="1">
    <citation type="submission" date="2015-05" db="EMBL/GenBank/DDBJ databases">
        <title>Photobacterium galathea sp. nov.</title>
        <authorList>
            <person name="Machado H."/>
            <person name="Gram L."/>
        </authorList>
    </citation>
    <scope>NUCLEOTIDE SEQUENCE [LARGE SCALE GENOMIC DNA]</scope>
    <source>
        <strain evidence="12 13">CGMCC 1.12159</strain>
    </source>
</reference>
<dbReference type="SUPFAM" id="SSF75620">
    <property type="entry name" value="Release factor"/>
    <property type="match status" value="1"/>
</dbReference>
<gene>
    <name evidence="7 12" type="primary">prfA</name>
    <name evidence="12" type="ORF">ABT56_22280</name>
</gene>
<comment type="PTM">
    <text evidence="7">Methylated by PrmC. Methylation increases the termination efficiency of RF1.</text>
</comment>
<dbReference type="Proteomes" id="UP000036097">
    <property type="component" value="Unassembled WGS sequence"/>
</dbReference>
<dbReference type="InterPro" id="IPR005139">
    <property type="entry name" value="PCRF"/>
</dbReference>
<dbReference type="FunFam" id="3.30.70.1660:FF:000004">
    <property type="entry name" value="Peptide chain release factor 1"/>
    <property type="match status" value="1"/>
</dbReference>
<dbReference type="Gene3D" id="6.10.140.1950">
    <property type="match status" value="1"/>
</dbReference>
<keyword evidence="9" id="KW-0175">Coiled coil</keyword>
<evidence type="ECO:0000256" key="7">
    <source>
        <dbReference type="HAMAP-Rule" id="MF_00093"/>
    </source>
</evidence>
<comment type="similarity">
    <text evidence="3 7">Belongs to the prokaryotic/mitochondrial release factor family.</text>
</comment>
<dbReference type="HAMAP" id="MF_00093">
    <property type="entry name" value="Rel_fac_1"/>
    <property type="match status" value="1"/>
</dbReference>
<dbReference type="EMBL" id="LDOT01000054">
    <property type="protein sequence ID" value="KLV01413.1"/>
    <property type="molecule type" value="Genomic_DNA"/>
</dbReference>
<keyword evidence="6 7" id="KW-0648">Protein biosynthesis</keyword>
<evidence type="ECO:0000256" key="10">
    <source>
        <dbReference type="SAM" id="MobiDB-lite"/>
    </source>
</evidence>
<dbReference type="AlphaFoldDB" id="A0A0J1GNS3"/>
<evidence type="ECO:0000256" key="5">
    <source>
        <dbReference type="ARBA" id="ARBA00022490"/>
    </source>
</evidence>
<dbReference type="SMART" id="SM00937">
    <property type="entry name" value="PCRF"/>
    <property type="match status" value="1"/>
</dbReference>
<proteinExistence type="inferred from homology"/>
<dbReference type="InterPro" id="IPR000352">
    <property type="entry name" value="Pep_chain_release_fac_I"/>
</dbReference>
<keyword evidence="4 7" id="KW-0488">Methylation</keyword>
<feature type="domain" description="Prokaryotic-type class I peptide chain release factors" evidence="11">
    <location>
        <begin position="230"/>
        <end position="246"/>
    </location>
</feature>
<accession>A0A0J1GNS3</accession>
<evidence type="ECO:0000313" key="12">
    <source>
        <dbReference type="EMBL" id="KLV01413.1"/>
    </source>
</evidence>
<comment type="caution">
    <text evidence="12">The sequence shown here is derived from an EMBL/GenBank/DDBJ whole genome shotgun (WGS) entry which is preliminary data.</text>
</comment>
<dbReference type="NCBIfam" id="TIGR00019">
    <property type="entry name" value="prfA"/>
    <property type="match status" value="1"/>
</dbReference>
<dbReference type="FunFam" id="3.30.70.1660:FF:000002">
    <property type="entry name" value="Peptide chain release factor 1"/>
    <property type="match status" value="1"/>
</dbReference>
<dbReference type="OrthoDB" id="9806673at2"/>